<organism evidence="1 2">
    <name type="scientific">Candidatus Harrisonbacteria bacterium CG10_big_fil_rev_8_21_14_0_10_42_17</name>
    <dbReference type="NCBI Taxonomy" id="1974584"/>
    <lineage>
        <taxon>Bacteria</taxon>
        <taxon>Candidatus Harrisoniibacteriota</taxon>
    </lineage>
</organism>
<evidence type="ECO:0000313" key="1">
    <source>
        <dbReference type="EMBL" id="PIT92890.1"/>
    </source>
</evidence>
<sequence>MLTNILVELIISMDKLCQLCYNNFVLKKDVLTDFYVIKKMSMQEIADCLGCSLHKVFYWIDKHDIKTRSRSEATYLKRNPRGDPFSVQRPKTNRDFELVGMGLGLF</sequence>
<dbReference type="Proteomes" id="UP000228635">
    <property type="component" value="Unassembled WGS sequence"/>
</dbReference>
<protein>
    <submittedName>
        <fullName evidence="1">Uncharacterized protein</fullName>
    </submittedName>
</protein>
<name>A0A2M6WJA8_9BACT</name>
<dbReference type="EMBL" id="PFBA01000001">
    <property type="protein sequence ID" value="PIT92890.1"/>
    <property type="molecule type" value="Genomic_DNA"/>
</dbReference>
<reference evidence="2" key="1">
    <citation type="submission" date="2017-09" db="EMBL/GenBank/DDBJ databases">
        <title>Depth-based differentiation of microbial function through sediment-hosted aquifers and enrichment of novel symbionts in the deep terrestrial subsurface.</title>
        <authorList>
            <person name="Probst A.J."/>
            <person name="Ladd B."/>
            <person name="Jarett J.K."/>
            <person name="Geller-Mcgrath D.E."/>
            <person name="Sieber C.M.K."/>
            <person name="Emerson J.B."/>
            <person name="Anantharaman K."/>
            <person name="Thomas B.C."/>
            <person name="Malmstrom R."/>
            <person name="Stieglmeier M."/>
            <person name="Klingl A."/>
            <person name="Woyke T."/>
            <person name="Ryan C.M."/>
            <person name="Banfield J.F."/>
        </authorList>
    </citation>
    <scope>NUCLEOTIDE SEQUENCE [LARGE SCALE GENOMIC DNA]</scope>
</reference>
<gene>
    <name evidence="1" type="ORF">COU08_00085</name>
</gene>
<evidence type="ECO:0000313" key="2">
    <source>
        <dbReference type="Proteomes" id="UP000228635"/>
    </source>
</evidence>
<comment type="caution">
    <text evidence="1">The sequence shown here is derived from an EMBL/GenBank/DDBJ whole genome shotgun (WGS) entry which is preliminary data.</text>
</comment>
<accession>A0A2M6WJA8</accession>
<dbReference type="AlphaFoldDB" id="A0A2M6WJA8"/>
<proteinExistence type="predicted"/>